<accession>A0ABQ9G826</accession>
<dbReference type="Proteomes" id="UP001159363">
    <property type="component" value="Chromosome 14"/>
</dbReference>
<sequence length="111" mass="12551">MEGNVIKLSFESNWKTWKFQTGVTLRAKGVYDVVNGTCVKPEPESDDYERALKEWLQKDFLAQDLNVTRLDKGPMPGESIVEDTVSNLKQLGEKLSETMIETKILMALPST</sequence>
<dbReference type="EMBL" id="JARBHB010000015">
    <property type="protein sequence ID" value="KAJ8867671.1"/>
    <property type="molecule type" value="Genomic_DNA"/>
</dbReference>
<proteinExistence type="predicted"/>
<evidence type="ECO:0000313" key="1">
    <source>
        <dbReference type="EMBL" id="KAJ8867671.1"/>
    </source>
</evidence>
<protein>
    <submittedName>
        <fullName evidence="1">Uncharacterized protein</fullName>
    </submittedName>
</protein>
<evidence type="ECO:0000313" key="2">
    <source>
        <dbReference type="Proteomes" id="UP001159363"/>
    </source>
</evidence>
<gene>
    <name evidence="1" type="ORF">PR048_031474</name>
</gene>
<organism evidence="1 2">
    <name type="scientific">Dryococelus australis</name>
    <dbReference type="NCBI Taxonomy" id="614101"/>
    <lineage>
        <taxon>Eukaryota</taxon>
        <taxon>Metazoa</taxon>
        <taxon>Ecdysozoa</taxon>
        <taxon>Arthropoda</taxon>
        <taxon>Hexapoda</taxon>
        <taxon>Insecta</taxon>
        <taxon>Pterygota</taxon>
        <taxon>Neoptera</taxon>
        <taxon>Polyneoptera</taxon>
        <taxon>Phasmatodea</taxon>
        <taxon>Verophasmatodea</taxon>
        <taxon>Anareolatae</taxon>
        <taxon>Phasmatidae</taxon>
        <taxon>Eurycanthinae</taxon>
        <taxon>Dryococelus</taxon>
    </lineage>
</organism>
<keyword evidence="2" id="KW-1185">Reference proteome</keyword>
<name>A0ABQ9G826_9NEOP</name>
<comment type="caution">
    <text evidence="1">The sequence shown here is derived from an EMBL/GenBank/DDBJ whole genome shotgun (WGS) entry which is preliminary data.</text>
</comment>
<reference evidence="1 2" key="1">
    <citation type="submission" date="2023-02" db="EMBL/GenBank/DDBJ databases">
        <title>LHISI_Scaffold_Assembly.</title>
        <authorList>
            <person name="Stuart O.P."/>
            <person name="Cleave R."/>
            <person name="Magrath M.J.L."/>
            <person name="Mikheyev A.S."/>
        </authorList>
    </citation>
    <scope>NUCLEOTIDE SEQUENCE [LARGE SCALE GENOMIC DNA]</scope>
    <source>
        <strain evidence="1">Daus_M_001</strain>
        <tissue evidence="1">Leg muscle</tissue>
    </source>
</reference>